<protein>
    <recommendedName>
        <fullName evidence="5">Polymer-forming cytoskeletal protein</fullName>
    </recommendedName>
</protein>
<gene>
    <name evidence="3" type="ordered locus">Ctha_1375</name>
</gene>
<keyword evidence="4" id="KW-1185">Reference proteome</keyword>
<dbReference type="RefSeq" id="WP_012499922.1">
    <property type="nucleotide sequence ID" value="NC_011026.1"/>
</dbReference>
<evidence type="ECO:0008006" key="5">
    <source>
        <dbReference type="Google" id="ProtNLM"/>
    </source>
</evidence>
<dbReference type="EMBL" id="CP001100">
    <property type="protein sequence ID" value="ACF13838.1"/>
    <property type="molecule type" value="Genomic_DNA"/>
</dbReference>
<dbReference type="AlphaFoldDB" id="B3QZE5"/>
<dbReference type="PANTHER" id="PTHR35024">
    <property type="entry name" value="HYPOTHETICAL CYTOSOLIC PROTEIN"/>
    <property type="match status" value="1"/>
</dbReference>
<dbReference type="InterPro" id="IPR007607">
    <property type="entry name" value="BacA/B"/>
</dbReference>
<evidence type="ECO:0000256" key="2">
    <source>
        <dbReference type="SAM" id="MobiDB-lite"/>
    </source>
</evidence>
<organism evidence="3 4">
    <name type="scientific">Chloroherpeton thalassium (strain ATCC 35110 / GB-78)</name>
    <dbReference type="NCBI Taxonomy" id="517418"/>
    <lineage>
        <taxon>Bacteria</taxon>
        <taxon>Pseudomonadati</taxon>
        <taxon>Chlorobiota</taxon>
        <taxon>Chlorobiia</taxon>
        <taxon>Chlorobiales</taxon>
        <taxon>Chloroherpetonaceae</taxon>
        <taxon>Chloroherpeton</taxon>
    </lineage>
</organism>
<evidence type="ECO:0000313" key="3">
    <source>
        <dbReference type="EMBL" id="ACF13838.1"/>
    </source>
</evidence>
<dbReference type="HOGENOM" id="CLU_072799_6_4_10"/>
<sequence>MFGKKSENSGSGKFADKLSIIANGAVFNGDIKTEGNLRIDGKIIGHLNISGNTAIGKTGIVEGDIFASVLKISGTVKGNIEASDKLILDSSAVIEGDVKANILNVEDGAVVNGKIEMHAKPSPESAFRLPESSGSTEKKALPQSTQTGK</sequence>
<dbReference type="eggNOG" id="COG1664">
    <property type="taxonomic scope" value="Bacteria"/>
</dbReference>
<dbReference type="Pfam" id="PF04519">
    <property type="entry name" value="Bactofilin"/>
    <property type="match status" value="1"/>
</dbReference>
<dbReference type="KEGG" id="cts:Ctha_1375"/>
<dbReference type="PANTHER" id="PTHR35024:SF4">
    <property type="entry name" value="POLYMER-FORMING CYTOSKELETAL PROTEIN"/>
    <property type="match status" value="1"/>
</dbReference>
<dbReference type="STRING" id="517418.Ctha_1375"/>
<dbReference type="Proteomes" id="UP000001208">
    <property type="component" value="Chromosome"/>
</dbReference>
<feature type="region of interest" description="Disordered" evidence="2">
    <location>
        <begin position="120"/>
        <end position="149"/>
    </location>
</feature>
<name>B3QZE5_CHLT3</name>
<evidence type="ECO:0000313" key="4">
    <source>
        <dbReference type="Proteomes" id="UP000001208"/>
    </source>
</evidence>
<comment type="similarity">
    <text evidence="1">Belongs to the bactofilin family.</text>
</comment>
<reference evidence="3 4" key="1">
    <citation type="submission" date="2008-06" db="EMBL/GenBank/DDBJ databases">
        <title>Complete sequence of Chloroherpeton thalassium ATCC 35110.</title>
        <authorList>
            <consortium name="US DOE Joint Genome Institute"/>
            <person name="Lucas S."/>
            <person name="Copeland A."/>
            <person name="Lapidus A."/>
            <person name="Glavina del Rio T."/>
            <person name="Dalin E."/>
            <person name="Tice H."/>
            <person name="Bruce D."/>
            <person name="Goodwin L."/>
            <person name="Pitluck S."/>
            <person name="Schmutz J."/>
            <person name="Larimer F."/>
            <person name="Land M."/>
            <person name="Hauser L."/>
            <person name="Kyrpides N."/>
            <person name="Mikhailova N."/>
            <person name="Liu Z."/>
            <person name="Li T."/>
            <person name="Zhao F."/>
            <person name="Overmann J."/>
            <person name="Bryant D.A."/>
            <person name="Richardson P."/>
        </authorList>
    </citation>
    <scope>NUCLEOTIDE SEQUENCE [LARGE SCALE GENOMIC DNA]</scope>
    <source>
        <strain evidence="4">ATCC 35110 / GB-78</strain>
    </source>
</reference>
<accession>B3QZE5</accession>
<evidence type="ECO:0000256" key="1">
    <source>
        <dbReference type="ARBA" id="ARBA00044755"/>
    </source>
</evidence>
<proteinExistence type="inferred from homology"/>